<dbReference type="EMBL" id="JADOFV010000001">
    <property type="protein sequence ID" value="MBF7126623.1"/>
    <property type="molecule type" value="Genomic_DNA"/>
</dbReference>
<feature type="domain" description="HTH cro/C1-type" evidence="1">
    <location>
        <begin position="3"/>
        <end position="57"/>
    </location>
</feature>
<evidence type="ECO:0000313" key="3">
    <source>
        <dbReference type="Proteomes" id="UP000743107"/>
    </source>
</evidence>
<gene>
    <name evidence="2" type="ORF">ITQ97_02070</name>
</gene>
<evidence type="ECO:0000313" key="2">
    <source>
        <dbReference type="EMBL" id="MBF7126623.1"/>
    </source>
</evidence>
<dbReference type="InterPro" id="IPR010982">
    <property type="entry name" value="Lambda_DNA-bd_dom_sf"/>
</dbReference>
<protein>
    <submittedName>
        <fullName evidence="2">Helix-turn-helix transcriptional regulator</fullName>
    </submittedName>
</protein>
<dbReference type="InterPro" id="IPR001387">
    <property type="entry name" value="Cro/C1-type_HTH"/>
</dbReference>
<name>A0AA41BZQ9_PEDPE</name>
<dbReference type="SUPFAM" id="SSF47413">
    <property type="entry name" value="lambda repressor-like DNA-binding domains"/>
    <property type="match status" value="1"/>
</dbReference>
<dbReference type="SMART" id="SM00530">
    <property type="entry name" value="HTH_XRE"/>
    <property type="match status" value="1"/>
</dbReference>
<dbReference type="CDD" id="cd00093">
    <property type="entry name" value="HTH_XRE"/>
    <property type="match status" value="1"/>
</dbReference>
<dbReference type="Gene3D" id="1.10.260.40">
    <property type="entry name" value="lambda repressor-like DNA-binding domains"/>
    <property type="match status" value="1"/>
</dbReference>
<dbReference type="RefSeq" id="WP_146419241.1">
    <property type="nucleotide sequence ID" value="NZ_CP028254.1"/>
</dbReference>
<organism evidence="2 3">
    <name type="scientific">Pediococcus pentosaceus</name>
    <dbReference type="NCBI Taxonomy" id="1255"/>
    <lineage>
        <taxon>Bacteria</taxon>
        <taxon>Bacillati</taxon>
        <taxon>Bacillota</taxon>
        <taxon>Bacilli</taxon>
        <taxon>Lactobacillales</taxon>
        <taxon>Lactobacillaceae</taxon>
        <taxon>Pediococcus</taxon>
    </lineage>
</organism>
<proteinExistence type="predicted"/>
<dbReference type="GO" id="GO:0003677">
    <property type="term" value="F:DNA binding"/>
    <property type="evidence" value="ECO:0007669"/>
    <property type="project" value="InterPro"/>
</dbReference>
<comment type="caution">
    <text evidence="2">The sequence shown here is derived from an EMBL/GenBank/DDBJ whole genome shotgun (WGS) entry which is preliminary data.</text>
</comment>
<accession>A0AA41BZQ9</accession>
<evidence type="ECO:0000259" key="1">
    <source>
        <dbReference type="PROSITE" id="PS50943"/>
    </source>
</evidence>
<dbReference type="AlphaFoldDB" id="A0AA41BZQ9"/>
<dbReference type="Pfam" id="PF13560">
    <property type="entry name" value="HTH_31"/>
    <property type="match status" value="1"/>
</dbReference>
<dbReference type="Proteomes" id="UP000743107">
    <property type="component" value="Unassembled WGS sequence"/>
</dbReference>
<dbReference type="PROSITE" id="PS50943">
    <property type="entry name" value="HTH_CROC1"/>
    <property type="match status" value="1"/>
</dbReference>
<reference evidence="2" key="1">
    <citation type="submission" date="2020-11" db="EMBL/GenBank/DDBJ databases">
        <title>Antibiotic susceptibility profiles of Pediococcus pentosaceus from various origins and their implications for the safety assessment of strains with food-technology applications.</title>
        <authorList>
            <person name="Shani N."/>
            <person name="Oberhaensli S."/>
            <person name="Arias E."/>
        </authorList>
    </citation>
    <scope>NUCLEOTIDE SEQUENCE</scope>
    <source>
        <strain evidence="2">FAM 19164</strain>
    </source>
</reference>
<sequence length="73" mass="8410">MRLRQVRNEYGETQEEAAIAVNISLSMFQKVEQGIKNASDPVKERIAEHYNLTVGYIFFDEPITYSNKKEVTA</sequence>